<dbReference type="Gene3D" id="3.30.565.40">
    <property type="entry name" value="Fervidobacterium nodosum Rt17-B1 like"/>
    <property type="match status" value="1"/>
</dbReference>
<dbReference type="OrthoDB" id="5637at2"/>
<comment type="caution">
    <text evidence="4">The sequence shown here is derived from an EMBL/GenBank/DDBJ whole genome shotgun (WGS) entry which is preliminary data.</text>
</comment>
<dbReference type="InterPro" id="IPR025303">
    <property type="entry name" value="PdaC"/>
</dbReference>
<accession>A0A370G1F7</accession>
<dbReference type="EMBL" id="QQAY01000030">
    <property type="protein sequence ID" value="RDI36444.1"/>
    <property type="molecule type" value="Genomic_DNA"/>
</dbReference>
<dbReference type="Pfam" id="PF13739">
    <property type="entry name" value="PdaC"/>
    <property type="match status" value="1"/>
</dbReference>
<feature type="domain" description="Deacetylase PdaC" evidence="3">
    <location>
        <begin position="91"/>
        <end position="163"/>
    </location>
</feature>
<gene>
    <name evidence="4" type="ORF">DFR59_1301</name>
</gene>
<keyword evidence="1" id="KW-1133">Transmembrane helix</keyword>
<reference evidence="4 5" key="1">
    <citation type="submission" date="2018-07" db="EMBL/GenBank/DDBJ databases">
        <title>Genomic Encyclopedia of Type Strains, Phase IV (KMG-IV): sequencing the most valuable type-strain genomes for metagenomic binning, comparative biology and taxonomic classification.</title>
        <authorList>
            <person name="Goeker M."/>
        </authorList>
    </citation>
    <scope>NUCLEOTIDE SEQUENCE [LARGE SCALE GENOMIC DNA]</scope>
    <source>
        <strain evidence="4 5">DSM 25281</strain>
    </source>
</reference>
<evidence type="ECO:0000313" key="5">
    <source>
        <dbReference type="Proteomes" id="UP000255326"/>
    </source>
</evidence>
<sequence>MGHKLEKMREEYKNIPIPDELDMVVDNAIKQSRKRKKRTPLKWIGGSAAAAIIFCSAVLTNSAFAHTLSDVPIVGSLVKLITSVEYKINYEHFQADLKTPAIKNLKNKKLEEGLNKKYLEENKKLYEEFQKDIKEMKEAGMEGHMGLDTGYEVKTDNKKILSIGRYVVNTAGSSSTTFTFDTIDKQKQLLITLPSLFKDDSYVDVITANIKEQMIEQMKKPEDGKIYWVNYPGGEEVMPGMEFKKIKKEQNFYINGDNKLVISFNKYDVAPGYMGVPEFIIPTDAIQDVLVSNEYIR</sequence>
<keyword evidence="5" id="KW-1185">Reference proteome</keyword>
<dbReference type="RefSeq" id="WP_114747379.1">
    <property type="nucleotide sequence ID" value="NZ_QQAY01000030.1"/>
</dbReference>
<keyword evidence="1" id="KW-0472">Membrane</keyword>
<evidence type="ECO:0000313" key="4">
    <source>
        <dbReference type="EMBL" id="RDI36444.1"/>
    </source>
</evidence>
<dbReference type="Proteomes" id="UP000255326">
    <property type="component" value="Unassembled WGS sequence"/>
</dbReference>
<keyword evidence="1" id="KW-0812">Transmembrane</keyword>
<organism evidence="4 5">
    <name type="scientific">Falsibacillus pallidus</name>
    <dbReference type="NCBI Taxonomy" id="493781"/>
    <lineage>
        <taxon>Bacteria</taxon>
        <taxon>Bacillati</taxon>
        <taxon>Bacillota</taxon>
        <taxon>Bacilli</taxon>
        <taxon>Bacillales</taxon>
        <taxon>Bacillaceae</taxon>
        <taxon>Falsibacillus</taxon>
    </lineage>
</organism>
<evidence type="ECO:0000259" key="2">
    <source>
        <dbReference type="Pfam" id="PF11738"/>
    </source>
</evidence>
<dbReference type="InterPro" id="IPR037126">
    <property type="entry name" value="PdaC/RsiV-like_sf"/>
</dbReference>
<dbReference type="AlphaFoldDB" id="A0A370G1F7"/>
<feature type="domain" description="DUF3298" evidence="2">
    <location>
        <begin position="196"/>
        <end position="283"/>
    </location>
</feature>
<dbReference type="Gene3D" id="3.90.640.20">
    <property type="entry name" value="Heat-shock cognate protein, ATPase"/>
    <property type="match status" value="1"/>
</dbReference>
<protein>
    <submittedName>
        <fullName evidence="4">Uncharacterized protein DUF4163</fullName>
    </submittedName>
</protein>
<dbReference type="InterPro" id="IPR021729">
    <property type="entry name" value="DUF3298"/>
</dbReference>
<evidence type="ECO:0000256" key="1">
    <source>
        <dbReference type="SAM" id="Phobius"/>
    </source>
</evidence>
<dbReference type="Pfam" id="PF11738">
    <property type="entry name" value="DUF3298"/>
    <property type="match status" value="1"/>
</dbReference>
<proteinExistence type="predicted"/>
<feature type="transmembrane region" description="Helical" evidence="1">
    <location>
        <begin position="43"/>
        <end position="64"/>
    </location>
</feature>
<name>A0A370G1F7_9BACI</name>
<evidence type="ECO:0000259" key="3">
    <source>
        <dbReference type="Pfam" id="PF13739"/>
    </source>
</evidence>